<dbReference type="InterPro" id="IPR004107">
    <property type="entry name" value="Integrase_SAM-like_N"/>
</dbReference>
<dbReference type="Gene3D" id="1.10.443.10">
    <property type="entry name" value="Intergrase catalytic core"/>
    <property type="match status" value="1"/>
</dbReference>
<sequence>MRSVIRVERVDIGRLKVIFGYNPDHIAKIKTVRGYRWHPDGKYWSVPYSEFERLISVFGCEKLDIDPVVWLSKLEKELAARRYSSKTKKAYLHYNEDFLKFSRKNPTEISNDNVKDYLFHLVEKKEVSTSTLNTAINALKFYYGEVLKRRFAYEIKRPKKDKKLPVVLSQEEVSRIISSVTNLKHKLILMLVYSAGLRVSEVVTLKPEDIDVERELIHVKGAKGRKDRYTMLSDVAMGALELYLKAYRPEKWLFPGQKSSSHITTRTVQRIFEDAIEKAGIKKDVSVHSLRHSFATHLLEGGTDLRYIQELLGHKSSKTTEIYTHVSKKDLSNIKSPLDSILTQEVVDEDR</sequence>
<dbReference type="SUPFAM" id="SSF56349">
    <property type="entry name" value="DNA breaking-rejoining enzymes"/>
    <property type="match status" value="1"/>
</dbReference>
<name>A0A1F2PB77_9EURY</name>
<reference evidence="8" key="1">
    <citation type="submission" date="2016-05" db="EMBL/GenBank/DDBJ databases">
        <title>Microbial consortia oxidize butane by reversing methanogenesis.</title>
        <authorList>
            <person name="Laso-Perez R."/>
            <person name="Richter M."/>
            <person name="Wegener G."/>
            <person name="Musat F."/>
        </authorList>
    </citation>
    <scope>NUCLEOTIDE SEQUENCE [LARGE SCALE GENOMIC DNA]</scope>
    <source>
        <strain evidence="8">BOX2</strain>
    </source>
</reference>
<evidence type="ECO:0000313" key="9">
    <source>
        <dbReference type="Proteomes" id="UP000186940"/>
    </source>
</evidence>
<dbReference type="PROSITE" id="PS51898">
    <property type="entry name" value="TYR_RECOMBINASE"/>
    <property type="match status" value="1"/>
</dbReference>
<keyword evidence="4" id="KW-0233">DNA recombination</keyword>
<dbReference type="InterPro" id="IPR050090">
    <property type="entry name" value="Tyrosine_recombinase_XerCD"/>
</dbReference>
<dbReference type="Gene3D" id="1.10.150.130">
    <property type="match status" value="1"/>
</dbReference>
<keyword evidence="9" id="KW-1185">Reference proteome</keyword>
<dbReference type="AlphaFoldDB" id="A0A1F2PB77"/>
<dbReference type="InterPro" id="IPR013762">
    <property type="entry name" value="Integrase-like_cat_sf"/>
</dbReference>
<evidence type="ECO:0000256" key="4">
    <source>
        <dbReference type="ARBA" id="ARBA00023172"/>
    </source>
</evidence>
<dbReference type="GO" id="GO:0015074">
    <property type="term" value="P:DNA integration"/>
    <property type="evidence" value="ECO:0007669"/>
    <property type="project" value="UniProtKB-KW"/>
</dbReference>
<dbReference type="InterPro" id="IPR010998">
    <property type="entry name" value="Integrase_recombinase_N"/>
</dbReference>
<accession>A0A1F2PB77</accession>
<gene>
    <name evidence="8" type="ORF">SCAL_000934</name>
</gene>
<dbReference type="STRING" id="1838285.SCAL_000934"/>
<keyword evidence="3 5" id="KW-0238">DNA-binding</keyword>
<evidence type="ECO:0000313" key="8">
    <source>
        <dbReference type="EMBL" id="OFV68294.1"/>
    </source>
</evidence>
<feature type="domain" description="Core-binding (CB)" evidence="7">
    <location>
        <begin position="65"/>
        <end position="147"/>
    </location>
</feature>
<dbReference type="GO" id="GO:0006310">
    <property type="term" value="P:DNA recombination"/>
    <property type="evidence" value="ECO:0007669"/>
    <property type="project" value="UniProtKB-KW"/>
</dbReference>
<dbReference type="InterPro" id="IPR002104">
    <property type="entry name" value="Integrase_catalytic"/>
</dbReference>
<evidence type="ECO:0000256" key="2">
    <source>
        <dbReference type="ARBA" id="ARBA00022908"/>
    </source>
</evidence>
<feature type="domain" description="Tyr recombinase" evidence="6">
    <location>
        <begin position="163"/>
        <end position="336"/>
    </location>
</feature>
<dbReference type="PANTHER" id="PTHR30349:SF64">
    <property type="entry name" value="PROPHAGE INTEGRASE INTD-RELATED"/>
    <property type="match status" value="1"/>
</dbReference>
<dbReference type="GO" id="GO:0003677">
    <property type="term" value="F:DNA binding"/>
    <property type="evidence" value="ECO:0007669"/>
    <property type="project" value="UniProtKB-UniRule"/>
</dbReference>
<evidence type="ECO:0000256" key="3">
    <source>
        <dbReference type="ARBA" id="ARBA00023125"/>
    </source>
</evidence>
<dbReference type="EMBL" id="LYOS01000002">
    <property type="protein sequence ID" value="OFV68294.1"/>
    <property type="molecule type" value="Genomic_DNA"/>
</dbReference>
<dbReference type="Proteomes" id="UP000186940">
    <property type="component" value="Unassembled WGS sequence"/>
</dbReference>
<dbReference type="PROSITE" id="PS51900">
    <property type="entry name" value="CB"/>
    <property type="match status" value="1"/>
</dbReference>
<dbReference type="InterPro" id="IPR044068">
    <property type="entry name" value="CB"/>
</dbReference>
<evidence type="ECO:0000256" key="5">
    <source>
        <dbReference type="PROSITE-ProRule" id="PRU01248"/>
    </source>
</evidence>
<dbReference type="NCBIfam" id="NF040815">
    <property type="entry name" value="recomb_XerA_Arch"/>
    <property type="match status" value="1"/>
</dbReference>
<evidence type="ECO:0000256" key="1">
    <source>
        <dbReference type="ARBA" id="ARBA00008857"/>
    </source>
</evidence>
<dbReference type="PANTHER" id="PTHR30349">
    <property type="entry name" value="PHAGE INTEGRASE-RELATED"/>
    <property type="match status" value="1"/>
</dbReference>
<comment type="caution">
    <text evidence="8">The sequence shown here is derived from an EMBL/GenBank/DDBJ whole genome shotgun (WGS) entry which is preliminary data.</text>
</comment>
<dbReference type="Pfam" id="PF00589">
    <property type="entry name" value="Phage_integrase"/>
    <property type="match status" value="1"/>
</dbReference>
<dbReference type="Pfam" id="PF13495">
    <property type="entry name" value="Phage_int_SAM_4"/>
    <property type="match status" value="1"/>
</dbReference>
<protein>
    <submittedName>
        <fullName evidence="8">Site-specific recombinase, phage integrase family</fullName>
    </submittedName>
</protein>
<evidence type="ECO:0000259" key="7">
    <source>
        <dbReference type="PROSITE" id="PS51900"/>
    </source>
</evidence>
<organism evidence="8 9">
    <name type="scientific">Candidatus Syntropharchaeum caldarium</name>
    <dbReference type="NCBI Taxonomy" id="1838285"/>
    <lineage>
        <taxon>Archaea</taxon>
        <taxon>Methanobacteriati</taxon>
        <taxon>Methanobacteriota</taxon>
        <taxon>Stenosarchaea group</taxon>
        <taxon>Methanomicrobia</taxon>
        <taxon>Methanosarcinales</taxon>
        <taxon>ANME-2 cluster</taxon>
        <taxon>Candidatus Syntropharchaeum</taxon>
    </lineage>
</organism>
<comment type="similarity">
    <text evidence="1">Belongs to the 'phage' integrase family.</text>
</comment>
<evidence type="ECO:0000259" key="6">
    <source>
        <dbReference type="PROSITE" id="PS51898"/>
    </source>
</evidence>
<dbReference type="InterPro" id="IPR011010">
    <property type="entry name" value="DNA_brk_join_enz"/>
</dbReference>
<keyword evidence="2" id="KW-0229">DNA integration</keyword>
<proteinExistence type="inferred from homology"/>